<accession>A0A251T4I2</accession>
<organism evidence="2 3">
    <name type="scientific">Helianthus annuus</name>
    <name type="common">Common sunflower</name>
    <dbReference type="NCBI Taxonomy" id="4232"/>
    <lineage>
        <taxon>Eukaryota</taxon>
        <taxon>Viridiplantae</taxon>
        <taxon>Streptophyta</taxon>
        <taxon>Embryophyta</taxon>
        <taxon>Tracheophyta</taxon>
        <taxon>Spermatophyta</taxon>
        <taxon>Magnoliopsida</taxon>
        <taxon>eudicotyledons</taxon>
        <taxon>Gunneridae</taxon>
        <taxon>Pentapetalae</taxon>
        <taxon>asterids</taxon>
        <taxon>campanulids</taxon>
        <taxon>Asterales</taxon>
        <taxon>Asteraceae</taxon>
        <taxon>Asteroideae</taxon>
        <taxon>Heliantheae alliance</taxon>
        <taxon>Heliantheae</taxon>
        <taxon>Helianthus</taxon>
    </lineage>
</organism>
<dbReference type="InParanoid" id="A0A251T4I2"/>
<dbReference type="Proteomes" id="UP000215914">
    <property type="component" value="Chromosome 12"/>
</dbReference>
<dbReference type="EMBL" id="CM007901">
    <property type="protein sequence ID" value="OTG05406.1"/>
    <property type="molecule type" value="Genomic_DNA"/>
</dbReference>
<reference evidence="1" key="3">
    <citation type="submission" date="2020-06" db="EMBL/GenBank/DDBJ databases">
        <title>Helianthus annuus Genome sequencing and assembly Release 2.</title>
        <authorList>
            <person name="Gouzy J."/>
            <person name="Langlade N."/>
            <person name="Munos S."/>
        </authorList>
    </citation>
    <scope>NUCLEOTIDE SEQUENCE</scope>
    <source>
        <tissue evidence="1">Leaves</tissue>
    </source>
</reference>
<protein>
    <submittedName>
        <fullName evidence="2">Uncharacterized protein</fullName>
    </submittedName>
</protein>
<dbReference type="Gramene" id="mRNA:HanXRQr2_Chr09g0396571">
    <property type="protein sequence ID" value="CDS:HanXRQr2_Chr09g0396571.1"/>
    <property type="gene ID" value="HanXRQr2_Chr09g0396571"/>
</dbReference>
<name>A0A251T4I2_HELAN</name>
<dbReference type="AlphaFoldDB" id="A0A251T4I2"/>
<reference evidence="2" key="2">
    <citation type="submission" date="2017-02" db="EMBL/GenBank/DDBJ databases">
        <title>Sunflower complete genome.</title>
        <authorList>
            <person name="Langlade N."/>
            <person name="Munos S."/>
        </authorList>
    </citation>
    <scope>NUCLEOTIDE SEQUENCE [LARGE SCALE GENOMIC DNA]</scope>
    <source>
        <tissue evidence="2">Leaves</tissue>
    </source>
</reference>
<gene>
    <name evidence="2" type="ORF">HannXRQ_Chr12g0373201</name>
    <name evidence="1" type="ORF">HanXRQr2_Chr09g0396571</name>
</gene>
<evidence type="ECO:0000313" key="3">
    <source>
        <dbReference type="Proteomes" id="UP000215914"/>
    </source>
</evidence>
<sequence length="54" mass="6428">MMYIGIDCLWSTQETLLRREDKMTKEKGFDYPTFKFLSSNIQPSQKSFPNLILH</sequence>
<dbReference type="EMBL" id="MNCJ02000324">
    <property type="protein sequence ID" value="KAF5791594.1"/>
    <property type="molecule type" value="Genomic_DNA"/>
</dbReference>
<keyword evidence="3" id="KW-1185">Reference proteome</keyword>
<evidence type="ECO:0000313" key="2">
    <source>
        <dbReference type="EMBL" id="OTG05406.1"/>
    </source>
</evidence>
<proteinExistence type="predicted"/>
<evidence type="ECO:0000313" key="1">
    <source>
        <dbReference type="EMBL" id="KAF5791594.1"/>
    </source>
</evidence>
<reference evidence="1 3" key="1">
    <citation type="journal article" date="2017" name="Nature">
        <title>The sunflower genome provides insights into oil metabolism, flowering and Asterid evolution.</title>
        <authorList>
            <person name="Badouin H."/>
            <person name="Gouzy J."/>
            <person name="Grassa C.J."/>
            <person name="Murat F."/>
            <person name="Staton S.E."/>
            <person name="Cottret L."/>
            <person name="Lelandais-Briere C."/>
            <person name="Owens G.L."/>
            <person name="Carrere S."/>
            <person name="Mayjonade B."/>
            <person name="Legrand L."/>
            <person name="Gill N."/>
            <person name="Kane N.C."/>
            <person name="Bowers J.E."/>
            <person name="Hubner S."/>
            <person name="Bellec A."/>
            <person name="Berard A."/>
            <person name="Berges H."/>
            <person name="Blanchet N."/>
            <person name="Boniface M.C."/>
            <person name="Brunel D."/>
            <person name="Catrice O."/>
            <person name="Chaidir N."/>
            <person name="Claudel C."/>
            <person name="Donnadieu C."/>
            <person name="Faraut T."/>
            <person name="Fievet G."/>
            <person name="Helmstetter N."/>
            <person name="King M."/>
            <person name="Knapp S.J."/>
            <person name="Lai Z."/>
            <person name="Le Paslier M.C."/>
            <person name="Lippi Y."/>
            <person name="Lorenzon L."/>
            <person name="Mandel J.R."/>
            <person name="Marage G."/>
            <person name="Marchand G."/>
            <person name="Marquand E."/>
            <person name="Bret-Mestries E."/>
            <person name="Morien E."/>
            <person name="Nambeesan S."/>
            <person name="Nguyen T."/>
            <person name="Pegot-Espagnet P."/>
            <person name="Pouilly N."/>
            <person name="Raftis F."/>
            <person name="Sallet E."/>
            <person name="Schiex T."/>
            <person name="Thomas J."/>
            <person name="Vandecasteele C."/>
            <person name="Vares D."/>
            <person name="Vear F."/>
            <person name="Vautrin S."/>
            <person name="Crespi M."/>
            <person name="Mangin B."/>
            <person name="Burke J.M."/>
            <person name="Salse J."/>
            <person name="Munos S."/>
            <person name="Vincourt P."/>
            <person name="Rieseberg L.H."/>
            <person name="Langlade N.B."/>
        </authorList>
    </citation>
    <scope>NUCLEOTIDE SEQUENCE [LARGE SCALE GENOMIC DNA]</scope>
    <source>
        <strain evidence="3">cv. SF193</strain>
        <tissue evidence="1">Leaves</tissue>
    </source>
</reference>